<dbReference type="Proteomes" id="UP000007015">
    <property type="component" value="Chromosome 8"/>
</dbReference>
<dbReference type="AlphaFoldDB" id="B8BBQ0"/>
<accession>B8BBQ0</accession>
<protein>
    <recommendedName>
        <fullName evidence="1">non-specific serine/threonine protein kinase</fullName>
        <ecNumber evidence="1">2.7.11.1</ecNumber>
    </recommendedName>
</protein>
<dbReference type="Pfam" id="PF23598">
    <property type="entry name" value="LRR_14"/>
    <property type="match status" value="1"/>
</dbReference>
<dbReference type="HOGENOM" id="CLU_1191557_0_0_1"/>
<dbReference type="PANTHER" id="PTHR48006:SF53">
    <property type="entry name" value="OS08G0203400 PROTEIN"/>
    <property type="match status" value="1"/>
</dbReference>
<keyword evidence="4" id="KW-0808">Transferase</keyword>
<dbReference type="PANTHER" id="PTHR48006">
    <property type="entry name" value="LEUCINE-RICH REPEAT-CONTAINING PROTEIN DDB_G0281931-RELATED"/>
    <property type="match status" value="1"/>
</dbReference>
<evidence type="ECO:0000256" key="7">
    <source>
        <dbReference type="ARBA" id="ARBA00022777"/>
    </source>
</evidence>
<evidence type="ECO:0000256" key="3">
    <source>
        <dbReference type="ARBA" id="ARBA00022614"/>
    </source>
</evidence>
<dbReference type="InterPro" id="IPR032675">
    <property type="entry name" value="LRR_dom_sf"/>
</dbReference>
<evidence type="ECO:0000256" key="5">
    <source>
        <dbReference type="ARBA" id="ARBA00022729"/>
    </source>
</evidence>
<dbReference type="GO" id="GO:0004674">
    <property type="term" value="F:protein serine/threonine kinase activity"/>
    <property type="evidence" value="ECO:0007669"/>
    <property type="project" value="UniProtKB-KW"/>
</dbReference>
<dbReference type="SUPFAM" id="SSF52058">
    <property type="entry name" value="L domain-like"/>
    <property type="match status" value="1"/>
</dbReference>
<dbReference type="EMBL" id="CM000133">
    <property type="protein sequence ID" value="EEC83076.1"/>
    <property type="molecule type" value="Genomic_DNA"/>
</dbReference>
<keyword evidence="3" id="KW-0433">Leucine-rich repeat</keyword>
<evidence type="ECO:0000256" key="4">
    <source>
        <dbReference type="ARBA" id="ARBA00022679"/>
    </source>
</evidence>
<evidence type="ECO:0000256" key="6">
    <source>
        <dbReference type="ARBA" id="ARBA00022737"/>
    </source>
</evidence>
<evidence type="ECO:0000313" key="13">
    <source>
        <dbReference type="Proteomes" id="UP000007015"/>
    </source>
</evidence>
<keyword evidence="2" id="KW-0723">Serine/threonine-protein kinase</keyword>
<proteinExistence type="predicted"/>
<evidence type="ECO:0000256" key="9">
    <source>
        <dbReference type="ARBA" id="ARBA00047899"/>
    </source>
</evidence>
<organism evidence="12 13">
    <name type="scientific">Oryza sativa subsp. indica</name>
    <name type="common">Rice</name>
    <dbReference type="NCBI Taxonomy" id="39946"/>
    <lineage>
        <taxon>Eukaryota</taxon>
        <taxon>Viridiplantae</taxon>
        <taxon>Streptophyta</taxon>
        <taxon>Embryophyta</taxon>
        <taxon>Tracheophyta</taxon>
        <taxon>Spermatophyta</taxon>
        <taxon>Magnoliopsida</taxon>
        <taxon>Liliopsida</taxon>
        <taxon>Poales</taxon>
        <taxon>Poaceae</taxon>
        <taxon>BOP clade</taxon>
        <taxon>Oryzoideae</taxon>
        <taxon>Oryzeae</taxon>
        <taxon>Oryzinae</taxon>
        <taxon>Oryza</taxon>
        <taxon>Oryza sativa</taxon>
    </lineage>
</organism>
<evidence type="ECO:0000256" key="2">
    <source>
        <dbReference type="ARBA" id="ARBA00022527"/>
    </source>
</evidence>
<keyword evidence="13" id="KW-1185">Reference proteome</keyword>
<dbReference type="Gene3D" id="3.80.10.10">
    <property type="entry name" value="Ribonuclease Inhibitor"/>
    <property type="match status" value="1"/>
</dbReference>
<keyword evidence="5" id="KW-0732">Signal</keyword>
<evidence type="ECO:0000256" key="8">
    <source>
        <dbReference type="ARBA" id="ARBA00023180"/>
    </source>
</evidence>
<evidence type="ECO:0000256" key="10">
    <source>
        <dbReference type="ARBA" id="ARBA00048679"/>
    </source>
</evidence>
<comment type="catalytic activity">
    <reaction evidence="10">
        <text>L-seryl-[protein] + ATP = O-phospho-L-seryl-[protein] + ADP + H(+)</text>
        <dbReference type="Rhea" id="RHEA:17989"/>
        <dbReference type="Rhea" id="RHEA-COMP:9863"/>
        <dbReference type="Rhea" id="RHEA-COMP:11604"/>
        <dbReference type="ChEBI" id="CHEBI:15378"/>
        <dbReference type="ChEBI" id="CHEBI:29999"/>
        <dbReference type="ChEBI" id="CHEBI:30616"/>
        <dbReference type="ChEBI" id="CHEBI:83421"/>
        <dbReference type="ChEBI" id="CHEBI:456216"/>
        <dbReference type="EC" id="2.7.11.1"/>
    </reaction>
</comment>
<keyword evidence="7" id="KW-0418">Kinase</keyword>
<dbReference type="InterPro" id="IPR055414">
    <property type="entry name" value="LRR_R13L4/SHOC2-like"/>
</dbReference>
<evidence type="ECO:0000313" key="12">
    <source>
        <dbReference type="EMBL" id="EEC83076.1"/>
    </source>
</evidence>
<keyword evidence="6" id="KW-0677">Repeat</keyword>
<sequence length="233" mass="25433">MADFSCSGSATTKNRSYRRNLDQNYLSGPIPSFIGQLTALTELHVGFNPLSGSLPKELGNLTNLNLLGISLTNFSGQLPEELGNLTKLRQLYTDSAGLSGPFPSTLSRLKNLKLLRASDNNFTGTIPDFIGSLSNLEDLAFQDYSFAVDCGSNRSIRVSDNTMYELDSTNLGDSSYYVTSQTRWGVSNVGKLFQAPNDSKIIHSGEKIQNAVDSELFQTAEDVAVVSKILWLD</sequence>
<dbReference type="OMA" id="ERIITRM"/>
<evidence type="ECO:0000256" key="1">
    <source>
        <dbReference type="ARBA" id="ARBA00012513"/>
    </source>
</evidence>
<keyword evidence="8" id="KW-0325">Glycoprotein</keyword>
<feature type="domain" description="Disease resistance R13L4/SHOC-2-like LRR" evidence="11">
    <location>
        <begin position="56"/>
        <end position="141"/>
    </location>
</feature>
<evidence type="ECO:0000259" key="11">
    <source>
        <dbReference type="Pfam" id="PF23598"/>
    </source>
</evidence>
<comment type="catalytic activity">
    <reaction evidence="9">
        <text>L-threonyl-[protein] + ATP = O-phospho-L-threonyl-[protein] + ADP + H(+)</text>
        <dbReference type="Rhea" id="RHEA:46608"/>
        <dbReference type="Rhea" id="RHEA-COMP:11060"/>
        <dbReference type="Rhea" id="RHEA-COMP:11605"/>
        <dbReference type="ChEBI" id="CHEBI:15378"/>
        <dbReference type="ChEBI" id="CHEBI:30013"/>
        <dbReference type="ChEBI" id="CHEBI:30616"/>
        <dbReference type="ChEBI" id="CHEBI:61977"/>
        <dbReference type="ChEBI" id="CHEBI:456216"/>
        <dbReference type="EC" id="2.7.11.1"/>
    </reaction>
</comment>
<reference evidence="12 13" key="1">
    <citation type="journal article" date="2005" name="PLoS Biol.">
        <title>The genomes of Oryza sativa: a history of duplications.</title>
        <authorList>
            <person name="Yu J."/>
            <person name="Wang J."/>
            <person name="Lin W."/>
            <person name="Li S."/>
            <person name="Li H."/>
            <person name="Zhou J."/>
            <person name="Ni P."/>
            <person name="Dong W."/>
            <person name="Hu S."/>
            <person name="Zeng C."/>
            <person name="Zhang J."/>
            <person name="Zhang Y."/>
            <person name="Li R."/>
            <person name="Xu Z."/>
            <person name="Li S."/>
            <person name="Li X."/>
            <person name="Zheng H."/>
            <person name="Cong L."/>
            <person name="Lin L."/>
            <person name="Yin J."/>
            <person name="Geng J."/>
            <person name="Li G."/>
            <person name="Shi J."/>
            <person name="Liu J."/>
            <person name="Lv H."/>
            <person name="Li J."/>
            <person name="Wang J."/>
            <person name="Deng Y."/>
            <person name="Ran L."/>
            <person name="Shi X."/>
            <person name="Wang X."/>
            <person name="Wu Q."/>
            <person name="Li C."/>
            <person name="Ren X."/>
            <person name="Wang J."/>
            <person name="Wang X."/>
            <person name="Li D."/>
            <person name="Liu D."/>
            <person name="Zhang X."/>
            <person name="Ji Z."/>
            <person name="Zhao W."/>
            <person name="Sun Y."/>
            <person name="Zhang Z."/>
            <person name="Bao J."/>
            <person name="Han Y."/>
            <person name="Dong L."/>
            <person name="Ji J."/>
            <person name="Chen P."/>
            <person name="Wu S."/>
            <person name="Liu J."/>
            <person name="Xiao Y."/>
            <person name="Bu D."/>
            <person name="Tan J."/>
            <person name="Yang L."/>
            <person name="Ye C."/>
            <person name="Zhang J."/>
            <person name="Xu J."/>
            <person name="Zhou Y."/>
            <person name="Yu Y."/>
            <person name="Zhang B."/>
            <person name="Zhuang S."/>
            <person name="Wei H."/>
            <person name="Liu B."/>
            <person name="Lei M."/>
            <person name="Yu H."/>
            <person name="Li Y."/>
            <person name="Xu H."/>
            <person name="Wei S."/>
            <person name="He X."/>
            <person name="Fang L."/>
            <person name="Zhang Z."/>
            <person name="Zhang Y."/>
            <person name="Huang X."/>
            <person name="Su Z."/>
            <person name="Tong W."/>
            <person name="Li J."/>
            <person name="Tong Z."/>
            <person name="Li S."/>
            <person name="Ye J."/>
            <person name="Wang L."/>
            <person name="Fang L."/>
            <person name="Lei T."/>
            <person name="Chen C."/>
            <person name="Chen H."/>
            <person name="Xu Z."/>
            <person name="Li H."/>
            <person name="Huang H."/>
            <person name="Zhang F."/>
            <person name="Xu H."/>
            <person name="Li N."/>
            <person name="Zhao C."/>
            <person name="Li S."/>
            <person name="Dong L."/>
            <person name="Huang Y."/>
            <person name="Li L."/>
            <person name="Xi Y."/>
            <person name="Qi Q."/>
            <person name="Li W."/>
            <person name="Zhang B."/>
            <person name="Hu W."/>
            <person name="Zhang Y."/>
            <person name="Tian X."/>
            <person name="Jiao Y."/>
            <person name="Liang X."/>
            <person name="Jin J."/>
            <person name="Gao L."/>
            <person name="Zheng W."/>
            <person name="Hao B."/>
            <person name="Liu S."/>
            <person name="Wang W."/>
            <person name="Yuan L."/>
            <person name="Cao M."/>
            <person name="McDermott J."/>
            <person name="Samudrala R."/>
            <person name="Wang J."/>
            <person name="Wong G.K."/>
            <person name="Yang H."/>
        </authorList>
    </citation>
    <scope>NUCLEOTIDE SEQUENCE [LARGE SCALE GENOMIC DNA]</scope>
    <source>
        <strain evidence="13">cv. 93-11</strain>
    </source>
</reference>
<dbReference type="FunFam" id="3.80.10.10:FF:000041">
    <property type="entry name" value="LRR receptor-like serine/threonine-protein kinase ERECTA"/>
    <property type="match status" value="1"/>
</dbReference>
<gene>
    <name evidence="12" type="ORF">OsI_28199</name>
</gene>
<dbReference type="GO" id="GO:0005886">
    <property type="term" value="C:plasma membrane"/>
    <property type="evidence" value="ECO:0007669"/>
    <property type="project" value="TreeGrafter"/>
</dbReference>
<dbReference type="InterPro" id="IPR051824">
    <property type="entry name" value="LRR_Rcpt-Like_S/T_Kinase"/>
</dbReference>
<name>B8BBQ0_ORYSI</name>
<dbReference type="EC" id="2.7.11.1" evidence="1"/>
<dbReference type="STRING" id="39946.B8BBQ0"/>
<dbReference type="Gramene" id="BGIOSGA028171-TA">
    <property type="protein sequence ID" value="BGIOSGA028171-PA"/>
    <property type="gene ID" value="BGIOSGA028171"/>
</dbReference>